<dbReference type="GO" id="GO:0006508">
    <property type="term" value="P:proteolysis"/>
    <property type="evidence" value="ECO:0007669"/>
    <property type="project" value="UniProtKB-KW"/>
</dbReference>
<keyword evidence="1" id="KW-0997">Cell inner membrane</keyword>
<dbReference type="SUPFAM" id="SSF56601">
    <property type="entry name" value="beta-lactamase/transpeptidase-like"/>
    <property type="match status" value="1"/>
</dbReference>
<dbReference type="InterPro" id="IPR012338">
    <property type="entry name" value="Beta-lactam/transpept-like"/>
</dbReference>
<dbReference type="GO" id="GO:0009002">
    <property type="term" value="F:serine-type D-Ala-D-Ala carboxypeptidase activity"/>
    <property type="evidence" value="ECO:0007669"/>
    <property type="project" value="InterPro"/>
</dbReference>
<dbReference type="GO" id="GO:0008658">
    <property type="term" value="F:penicillin binding"/>
    <property type="evidence" value="ECO:0007669"/>
    <property type="project" value="InterPro"/>
</dbReference>
<keyword evidence="1" id="KW-1003">Cell membrane</keyword>
<evidence type="ECO:0000256" key="1">
    <source>
        <dbReference type="ARBA" id="ARBA00022519"/>
    </source>
</evidence>
<accession>A0A7C0U3H7</accession>
<dbReference type="GO" id="GO:0071972">
    <property type="term" value="F:peptidoglycan L,D-transpeptidase activity"/>
    <property type="evidence" value="ECO:0007669"/>
    <property type="project" value="TreeGrafter"/>
</dbReference>
<name>A0A7C0U3H7_DESA2</name>
<feature type="non-terminal residue" evidence="5">
    <location>
        <position position="1"/>
    </location>
</feature>
<keyword evidence="1" id="KW-0472">Membrane</keyword>
<comment type="caution">
    <text evidence="5">The sequence shown here is derived from an EMBL/GenBank/DDBJ whole genome shotgun (WGS) entry which is preliminary data.</text>
</comment>
<reference evidence="5" key="1">
    <citation type="journal article" date="2020" name="mSystems">
        <title>Genome- and Community-Level Interaction Insights into Carbon Utilization and Element Cycling Functions of Hydrothermarchaeota in Hydrothermal Sediment.</title>
        <authorList>
            <person name="Zhou Z."/>
            <person name="Liu Y."/>
            <person name="Xu W."/>
            <person name="Pan J."/>
            <person name="Luo Z.H."/>
            <person name="Li M."/>
        </authorList>
    </citation>
    <scope>NUCLEOTIDE SEQUENCE [LARGE SCALE GENOMIC DNA]</scope>
    <source>
        <strain evidence="5">HyVt-233</strain>
    </source>
</reference>
<dbReference type="AlphaFoldDB" id="A0A7C0U3H7"/>
<dbReference type="Gene3D" id="3.40.710.10">
    <property type="entry name" value="DD-peptidase/beta-lactamase superfamily"/>
    <property type="match status" value="1"/>
</dbReference>
<evidence type="ECO:0000313" key="5">
    <source>
        <dbReference type="EMBL" id="HDD44675.1"/>
    </source>
</evidence>
<evidence type="ECO:0000259" key="4">
    <source>
        <dbReference type="Pfam" id="PF00905"/>
    </source>
</evidence>
<dbReference type="Proteomes" id="UP000886289">
    <property type="component" value="Unassembled WGS sequence"/>
</dbReference>
<dbReference type="FunFam" id="3.40.710.10:FF:000024">
    <property type="entry name" value="Penicillin-binding protein 2"/>
    <property type="match status" value="1"/>
</dbReference>
<dbReference type="GO" id="GO:0009252">
    <property type="term" value="P:peptidoglycan biosynthetic process"/>
    <property type="evidence" value="ECO:0007669"/>
    <property type="project" value="InterPro"/>
</dbReference>
<dbReference type="Pfam" id="PF00905">
    <property type="entry name" value="Transpeptidase"/>
    <property type="match status" value="1"/>
</dbReference>
<protein>
    <submittedName>
        <fullName evidence="5">Penicillin-binding protein 2</fullName>
    </submittedName>
</protein>
<dbReference type="InterPro" id="IPR001460">
    <property type="entry name" value="PCN-bd_Tpept"/>
</dbReference>
<evidence type="ECO:0000256" key="3">
    <source>
        <dbReference type="ARBA" id="ARBA00022801"/>
    </source>
</evidence>
<sequence length="363" mass="40074">EPGNNLYLTLDANLQKKAEILLKRKKGAIVALDPFTGEILISASSPSYDPNLFVQGMDEKTWNKIKKHPGHPLENRVTAGLYPPGSLLKIVTAIAALEEKVISSRTKIYCPGRFPLGNRVFHCWKKTGHGWMDVKQAIIQSCDVFFYQLGLWLGAERLAQYAYKCGFGKLTGIEIKEAKGLVPNPTWYWKTKKTRWPEGETLNMSIGQGAFLATPLQLAQFFAAIANGGYIYKPKIVKKIVSVRGEIIKEIKPEIKCKLPISAKNLKIIRDAMIGVMNHPSGTGYHARSHLVTIAGKTGTAQLVSINTKNKLSIEDHAWFAGFAPAKNPKIVIVVLIEHGGKGGITAAPLARDLIEEYLYGKN</sequence>
<keyword evidence="2" id="KW-0645">Protease</keyword>
<dbReference type="NCBIfam" id="TIGR03423">
    <property type="entry name" value="pbp2_mrdA"/>
    <property type="match status" value="1"/>
</dbReference>
<organism evidence="5">
    <name type="scientific">Desulfofervidus auxilii</name>
    <dbReference type="NCBI Taxonomy" id="1621989"/>
    <lineage>
        <taxon>Bacteria</taxon>
        <taxon>Pseudomonadati</taxon>
        <taxon>Thermodesulfobacteriota</taxon>
        <taxon>Candidatus Desulfofervidia</taxon>
        <taxon>Candidatus Desulfofervidales</taxon>
        <taxon>Candidatus Desulfofervidaceae</taxon>
        <taxon>Candidatus Desulfofervidus</taxon>
    </lineage>
</organism>
<keyword evidence="3" id="KW-0378">Hydrolase</keyword>
<dbReference type="EMBL" id="DRBS01000277">
    <property type="protein sequence ID" value="HDD44675.1"/>
    <property type="molecule type" value="Genomic_DNA"/>
</dbReference>
<proteinExistence type="predicted"/>
<dbReference type="GO" id="GO:0005886">
    <property type="term" value="C:plasma membrane"/>
    <property type="evidence" value="ECO:0007669"/>
    <property type="project" value="TreeGrafter"/>
</dbReference>
<dbReference type="GO" id="GO:0071555">
    <property type="term" value="P:cell wall organization"/>
    <property type="evidence" value="ECO:0007669"/>
    <property type="project" value="TreeGrafter"/>
</dbReference>
<dbReference type="PANTHER" id="PTHR30627">
    <property type="entry name" value="PEPTIDOGLYCAN D,D-TRANSPEPTIDASE"/>
    <property type="match status" value="1"/>
</dbReference>
<feature type="domain" description="Penicillin-binding protein transpeptidase" evidence="4">
    <location>
        <begin position="27"/>
        <end position="356"/>
    </location>
</feature>
<dbReference type="InterPro" id="IPR050515">
    <property type="entry name" value="Beta-lactam/transpept"/>
</dbReference>
<dbReference type="PANTHER" id="PTHR30627:SF2">
    <property type="entry name" value="PEPTIDOGLYCAN D,D-TRANSPEPTIDASE MRDA"/>
    <property type="match status" value="1"/>
</dbReference>
<evidence type="ECO:0000256" key="2">
    <source>
        <dbReference type="ARBA" id="ARBA00022670"/>
    </source>
</evidence>
<dbReference type="InterPro" id="IPR017790">
    <property type="entry name" value="Penicillin-binding_protein_2"/>
</dbReference>
<gene>
    <name evidence="5" type="primary">mrdA</name>
    <name evidence="5" type="ORF">ENG63_07440</name>
</gene>